<dbReference type="InterPro" id="IPR035965">
    <property type="entry name" value="PAS-like_dom_sf"/>
</dbReference>
<dbReference type="Gene3D" id="3.30.450.20">
    <property type="entry name" value="PAS domain"/>
    <property type="match status" value="1"/>
</dbReference>
<reference evidence="4" key="1">
    <citation type="submission" date="2023-06" db="EMBL/GenBank/DDBJ databases">
        <title>Cytophagales bacterium Strain LB-30, isolated from soil.</title>
        <authorList>
            <person name="Liu B."/>
        </authorList>
    </citation>
    <scope>NUCLEOTIDE SEQUENCE</scope>
    <source>
        <strain evidence="4">LB-30</strain>
    </source>
</reference>
<sequence length="639" mass="72598">MKKFRFTIRNKILGGFFLLILTFIAYTAITIITINRNSKVTELSSQVVTPSLTAIKDFKELVIRSKMLITNWVYLQSNLEDKEALKVLHSSEYPKLKEDINALMVNWNNENDRMKMDTIFMRFENLLGVHKGIMEELVDFEDYEDFMIKFMAVESIESQVLPESSAIDKSLEELVKVKQKEADEIEATIQEASIRLRNTSVYLGVAITIVGFMGAFFMALSITGPINYIKNIVIKLGTGELPEDQDRKFSNDEIGEMAKAMDKLVAGLKSTSYFAENIGNGNYNSEYQPLSEGDVLGNALINMRDNLQKVAEEDKRRNWATEGLARFGEILRKNNDNLAKLSDEIISNLVKYMKANQGGLYIISDEDDNEAYLKLNACYAWDKKKYLEQRIYEGEGLTGQAWLEKDTIYLTEVPKDYIAITSGLGEANPRAILIVPLKVNEEVYGVIEIASFVEFNDFEIEFVEKIAESIASTISSVKINERTSKLLEESTQLTEQMRAQEEEMRQNMEELQATQEEMHRSQRDREDKEKIISSTNMQIEMDNHFTITSTNEMVRDVLKYGSGELIGKSFDVLAANKDGFEKLKSNLKDGRTWAGTMRLKTSKGDTVVVQVSAGQTYDPIEGTNRYLFFGADISSLDIA</sequence>
<evidence type="ECO:0000313" key="4">
    <source>
        <dbReference type="EMBL" id="MDN4165572.1"/>
    </source>
</evidence>
<dbReference type="Gene3D" id="6.10.340.10">
    <property type="match status" value="1"/>
</dbReference>
<keyword evidence="2" id="KW-0812">Transmembrane</keyword>
<dbReference type="InterPro" id="IPR029016">
    <property type="entry name" value="GAF-like_dom_sf"/>
</dbReference>
<evidence type="ECO:0000256" key="2">
    <source>
        <dbReference type="SAM" id="Phobius"/>
    </source>
</evidence>
<dbReference type="SMART" id="SM00065">
    <property type="entry name" value="GAF"/>
    <property type="match status" value="1"/>
</dbReference>
<protein>
    <submittedName>
        <fullName evidence="4">GAF domain-containing protein</fullName>
    </submittedName>
</protein>
<dbReference type="Gene3D" id="3.30.450.40">
    <property type="match status" value="1"/>
</dbReference>
<organism evidence="4 5">
    <name type="scientific">Shiella aurantiaca</name>
    <dbReference type="NCBI Taxonomy" id="3058365"/>
    <lineage>
        <taxon>Bacteria</taxon>
        <taxon>Pseudomonadati</taxon>
        <taxon>Bacteroidota</taxon>
        <taxon>Cytophagia</taxon>
        <taxon>Cytophagales</taxon>
        <taxon>Shiellaceae</taxon>
        <taxon>Shiella</taxon>
    </lineage>
</organism>
<dbReference type="InterPro" id="IPR003018">
    <property type="entry name" value="GAF"/>
</dbReference>
<comment type="caution">
    <text evidence="4">The sequence shown here is derived from an EMBL/GenBank/DDBJ whole genome shotgun (WGS) entry which is preliminary data.</text>
</comment>
<keyword evidence="2" id="KW-0472">Membrane</keyword>
<dbReference type="SUPFAM" id="SSF55781">
    <property type="entry name" value="GAF domain-like"/>
    <property type="match status" value="1"/>
</dbReference>
<keyword evidence="1" id="KW-0175">Coiled coil</keyword>
<dbReference type="Proteomes" id="UP001168552">
    <property type="component" value="Unassembled WGS sequence"/>
</dbReference>
<feature type="coiled-coil region" evidence="1">
    <location>
        <begin position="483"/>
        <end position="531"/>
    </location>
</feature>
<dbReference type="Pfam" id="PF13426">
    <property type="entry name" value="PAS_9"/>
    <property type="match status" value="1"/>
</dbReference>
<dbReference type="SUPFAM" id="SSF55785">
    <property type="entry name" value="PYP-like sensor domain (PAS domain)"/>
    <property type="match status" value="1"/>
</dbReference>
<accession>A0ABT8F556</accession>
<dbReference type="InterPro" id="IPR000014">
    <property type="entry name" value="PAS"/>
</dbReference>
<dbReference type="EMBL" id="JAUHJS010000004">
    <property type="protein sequence ID" value="MDN4165572.1"/>
    <property type="molecule type" value="Genomic_DNA"/>
</dbReference>
<gene>
    <name evidence="4" type="ORF">QWY31_08670</name>
</gene>
<dbReference type="NCBIfam" id="TIGR00229">
    <property type="entry name" value="sensory_box"/>
    <property type="match status" value="1"/>
</dbReference>
<keyword evidence="2" id="KW-1133">Transmembrane helix</keyword>
<dbReference type="RefSeq" id="WP_320004103.1">
    <property type="nucleotide sequence ID" value="NZ_JAUHJS010000004.1"/>
</dbReference>
<dbReference type="CDD" id="cd00130">
    <property type="entry name" value="PAS"/>
    <property type="match status" value="1"/>
</dbReference>
<dbReference type="SUPFAM" id="SSF158472">
    <property type="entry name" value="HAMP domain-like"/>
    <property type="match status" value="1"/>
</dbReference>
<dbReference type="Pfam" id="PF13185">
    <property type="entry name" value="GAF_2"/>
    <property type="match status" value="1"/>
</dbReference>
<feature type="transmembrane region" description="Helical" evidence="2">
    <location>
        <begin position="12"/>
        <end position="34"/>
    </location>
</feature>
<feature type="domain" description="GAF" evidence="3">
    <location>
        <begin position="337"/>
        <end position="484"/>
    </location>
</feature>
<name>A0ABT8F556_9BACT</name>
<keyword evidence="5" id="KW-1185">Reference proteome</keyword>
<evidence type="ECO:0000313" key="5">
    <source>
        <dbReference type="Proteomes" id="UP001168552"/>
    </source>
</evidence>
<proteinExistence type="predicted"/>
<evidence type="ECO:0000259" key="3">
    <source>
        <dbReference type="SMART" id="SM00065"/>
    </source>
</evidence>
<evidence type="ECO:0000256" key="1">
    <source>
        <dbReference type="SAM" id="Coils"/>
    </source>
</evidence>